<keyword evidence="4" id="KW-1185">Reference proteome</keyword>
<feature type="transmembrane region" description="Helical" evidence="1">
    <location>
        <begin position="20"/>
        <end position="40"/>
    </location>
</feature>
<keyword evidence="1" id="KW-0812">Transmembrane</keyword>
<dbReference type="STRING" id="765440.A0A0C3GJ16"/>
<dbReference type="Proteomes" id="UP000054166">
    <property type="component" value="Unassembled WGS sequence"/>
</dbReference>
<organism evidence="3 4">
    <name type="scientific">Piloderma croceum (strain F 1598)</name>
    <dbReference type="NCBI Taxonomy" id="765440"/>
    <lineage>
        <taxon>Eukaryota</taxon>
        <taxon>Fungi</taxon>
        <taxon>Dikarya</taxon>
        <taxon>Basidiomycota</taxon>
        <taxon>Agaricomycotina</taxon>
        <taxon>Agaricomycetes</taxon>
        <taxon>Agaricomycetidae</taxon>
        <taxon>Atheliales</taxon>
        <taxon>Atheliaceae</taxon>
        <taxon>Piloderma</taxon>
    </lineage>
</organism>
<dbReference type="PANTHER" id="PTHR40465">
    <property type="entry name" value="CHROMOSOME 1, WHOLE GENOME SHOTGUN SEQUENCE"/>
    <property type="match status" value="1"/>
</dbReference>
<evidence type="ECO:0000259" key="2">
    <source>
        <dbReference type="Pfam" id="PF20152"/>
    </source>
</evidence>
<protein>
    <recommendedName>
        <fullName evidence="2">DUF6534 domain-containing protein</fullName>
    </recommendedName>
</protein>
<dbReference type="OrthoDB" id="2535105at2759"/>
<dbReference type="InParanoid" id="A0A0C3GJ16"/>
<feature type="transmembrane region" description="Helical" evidence="1">
    <location>
        <begin position="52"/>
        <end position="73"/>
    </location>
</feature>
<keyword evidence="1" id="KW-1133">Transmembrane helix</keyword>
<dbReference type="AlphaFoldDB" id="A0A0C3GJ16"/>
<evidence type="ECO:0000256" key="1">
    <source>
        <dbReference type="SAM" id="Phobius"/>
    </source>
</evidence>
<evidence type="ECO:0000313" key="3">
    <source>
        <dbReference type="EMBL" id="KIM90641.1"/>
    </source>
</evidence>
<evidence type="ECO:0000313" key="4">
    <source>
        <dbReference type="Proteomes" id="UP000054166"/>
    </source>
</evidence>
<keyword evidence="1" id="KW-0472">Membrane</keyword>
<dbReference type="PANTHER" id="PTHR40465:SF1">
    <property type="entry name" value="DUF6534 DOMAIN-CONTAINING PROTEIN"/>
    <property type="match status" value="1"/>
</dbReference>
<accession>A0A0C3GJ16</accession>
<reference evidence="3 4" key="1">
    <citation type="submission" date="2014-04" db="EMBL/GenBank/DDBJ databases">
        <authorList>
            <consortium name="DOE Joint Genome Institute"/>
            <person name="Kuo A."/>
            <person name="Tarkka M."/>
            <person name="Buscot F."/>
            <person name="Kohler A."/>
            <person name="Nagy L.G."/>
            <person name="Floudas D."/>
            <person name="Copeland A."/>
            <person name="Barry K.W."/>
            <person name="Cichocki N."/>
            <person name="Veneault-Fourrey C."/>
            <person name="LaButti K."/>
            <person name="Lindquist E.A."/>
            <person name="Lipzen A."/>
            <person name="Lundell T."/>
            <person name="Morin E."/>
            <person name="Murat C."/>
            <person name="Sun H."/>
            <person name="Tunlid A."/>
            <person name="Henrissat B."/>
            <person name="Grigoriev I.V."/>
            <person name="Hibbett D.S."/>
            <person name="Martin F."/>
            <person name="Nordberg H.P."/>
            <person name="Cantor M.N."/>
            <person name="Hua S.X."/>
        </authorList>
    </citation>
    <scope>NUCLEOTIDE SEQUENCE [LARGE SCALE GENOMIC DNA]</scope>
    <source>
        <strain evidence="3 4">F 1598</strain>
    </source>
</reference>
<proteinExistence type="predicted"/>
<name>A0A0C3GJ16_PILCF</name>
<dbReference type="EMBL" id="KN832972">
    <property type="protein sequence ID" value="KIM90641.1"/>
    <property type="molecule type" value="Genomic_DNA"/>
</dbReference>
<dbReference type="HOGENOM" id="CLU_046025_16_0_1"/>
<feature type="transmembrane region" description="Helical" evidence="1">
    <location>
        <begin position="93"/>
        <end position="111"/>
    </location>
</feature>
<feature type="transmembrane region" description="Helical" evidence="1">
    <location>
        <begin position="164"/>
        <end position="185"/>
    </location>
</feature>
<gene>
    <name evidence="3" type="ORF">PILCRDRAFT_139718</name>
</gene>
<feature type="domain" description="DUF6534" evidence="2">
    <location>
        <begin position="171"/>
        <end position="213"/>
    </location>
</feature>
<sequence>MATDTFTLHDINATLGALEVGILICMFLLGASTVQAYVYYSKFPHDDWKIKNLVASVMILEWVHCILIAQTFYVITIVEYGHIEELVFTPVSLRLSIVFSSAVSSMVQLFFADRVRRFSGNPYIFILCGVLTLWRTGVGIWATVGAMENPNIIIFNRKYKWSMMFYALGSTIDLIIAASLCYFLGKHRKTSIKKTARLVDRLLAWTIETGMMTG</sequence>
<feature type="transmembrane region" description="Helical" evidence="1">
    <location>
        <begin position="123"/>
        <end position="144"/>
    </location>
</feature>
<dbReference type="InterPro" id="IPR045339">
    <property type="entry name" value="DUF6534"/>
</dbReference>
<dbReference type="Pfam" id="PF20152">
    <property type="entry name" value="DUF6534"/>
    <property type="match status" value="1"/>
</dbReference>
<reference evidence="4" key="2">
    <citation type="submission" date="2015-01" db="EMBL/GenBank/DDBJ databases">
        <title>Evolutionary Origins and Diversification of the Mycorrhizal Mutualists.</title>
        <authorList>
            <consortium name="DOE Joint Genome Institute"/>
            <consortium name="Mycorrhizal Genomics Consortium"/>
            <person name="Kohler A."/>
            <person name="Kuo A."/>
            <person name="Nagy L.G."/>
            <person name="Floudas D."/>
            <person name="Copeland A."/>
            <person name="Barry K.W."/>
            <person name="Cichocki N."/>
            <person name="Veneault-Fourrey C."/>
            <person name="LaButti K."/>
            <person name="Lindquist E.A."/>
            <person name="Lipzen A."/>
            <person name="Lundell T."/>
            <person name="Morin E."/>
            <person name="Murat C."/>
            <person name="Riley R."/>
            <person name="Ohm R."/>
            <person name="Sun H."/>
            <person name="Tunlid A."/>
            <person name="Henrissat B."/>
            <person name="Grigoriev I.V."/>
            <person name="Hibbett D.S."/>
            <person name="Martin F."/>
        </authorList>
    </citation>
    <scope>NUCLEOTIDE SEQUENCE [LARGE SCALE GENOMIC DNA]</scope>
    <source>
        <strain evidence="4">F 1598</strain>
    </source>
</reference>